<proteinExistence type="predicted"/>
<reference evidence="1 2" key="1">
    <citation type="journal article" date="2025" name="Microbiol. Resour. Announc.">
        <title>Draft genome sequences for Neonectria magnoliae and Neonectria punicea, canker pathogens of Liriodendron tulipifera and Acer saccharum in West Virginia.</title>
        <authorList>
            <person name="Petronek H.M."/>
            <person name="Kasson M.T."/>
            <person name="Metheny A.M."/>
            <person name="Stauder C.M."/>
            <person name="Lovett B."/>
            <person name="Lynch S.C."/>
            <person name="Garnas J.R."/>
            <person name="Kasson L.R."/>
            <person name="Stajich J.E."/>
        </authorList>
    </citation>
    <scope>NUCLEOTIDE SEQUENCE [LARGE SCALE GENOMIC DNA]</scope>
    <source>
        <strain evidence="1 2">NRRL 64653</strain>
    </source>
</reference>
<evidence type="ECO:0000313" key="1">
    <source>
        <dbReference type="EMBL" id="KAK7409131.1"/>
    </source>
</evidence>
<sequence length="164" mass="18225">MGGLTALELAHRAPHAVASFINIKGNLAPEDCFITRQILSHPETELHTFLDDFINRTLQSPFYASGIYAAGLRDRVRPEAIKGIFESMVELSDNGDLITKFISVPFPRMFMFSEQHATLTYLPVLASNGVELAEIPGAGHFPMYSNPVAMWDVISRFLGRVDLD</sequence>
<name>A0ABR1GUG2_9HYPO</name>
<organism evidence="1 2">
    <name type="scientific">Neonectria punicea</name>
    <dbReference type="NCBI Taxonomy" id="979145"/>
    <lineage>
        <taxon>Eukaryota</taxon>
        <taxon>Fungi</taxon>
        <taxon>Dikarya</taxon>
        <taxon>Ascomycota</taxon>
        <taxon>Pezizomycotina</taxon>
        <taxon>Sordariomycetes</taxon>
        <taxon>Hypocreomycetidae</taxon>
        <taxon>Hypocreales</taxon>
        <taxon>Nectriaceae</taxon>
        <taxon>Neonectria</taxon>
    </lineage>
</organism>
<evidence type="ECO:0000313" key="2">
    <source>
        <dbReference type="Proteomes" id="UP001498476"/>
    </source>
</evidence>
<protein>
    <recommendedName>
        <fullName evidence="3">AB hydrolase-1 domain-containing protein</fullName>
    </recommendedName>
</protein>
<comment type="caution">
    <text evidence="1">The sequence shown here is derived from an EMBL/GenBank/DDBJ whole genome shotgun (WGS) entry which is preliminary data.</text>
</comment>
<dbReference type="EMBL" id="JAZAVJ010000161">
    <property type="protein sequence ID" value="KAK7409131.1"/>
    <property type="molecule type" value="Genomic_DNA"/>
</dbReference>
<dbReference type="InterPro" id="IPR029058">
    <property type="entry name" value="AB_hydrolase_fold"/>
</dbReference>
<dbReference type="Gene3D" id="3.40.50.1820">
    <property type="entry name" value="alpha/beta hydrolase"/>
    <property type="match status" value="1"/>
</dbReference>
<keyword evidence="2" id="KW-1185">Reference proteome</keyword>
<dbReference type="Proteomes" id="UP001498476">
    <property type="component" value="Unassembled WGS sequence"/>
</dbReference>
<evidence type="ECO:0008006" key="3">
    <source>
        <dbReference type="Google" id="ProtNLM"/>
    </source>
</evidence>
<dbReference type="SUPFAM" id="SSF53474">
    <property type="entry name" value="alpha/beta-Hydrolases"/>
    <property type="match status" value="1"/>
</dbReference>
<accession>A0ABR1GUG2</accession>
<gene>
    <name evidence="1" type="ORF">QQX98_008681</name>
</gene>